<accession>A0AAE6IWS2</accession>
<reference evidence="1 2" key="1">
    <citation type="submission" date="2019-08" db="EMBL/GenBank/DDBJ databases">
        <authorList>
            <person name="Kuhnert P."/>
        </authorList>
    </citation>
    <scope>NUCLEOTIDE SEQUENCE [LARGE SCALE GENOMIC DNA]</scope>
    <source>
        <strain evidence="1 2">B36.5</strain>
    </source>
</reference>
<evidence type="ECO:0000313" key="1">
    <source>
        <dbReference type="EMBL" id="QEJ99603.1"/>
    </source>
</evidence>
<sequence length="63" mass="7573">MPRKSKLRTGTDARGFKQKRVLKQDRLQSFKTRRFGFDKDVKTKPLDSFFIKCRNYFRAGSKR</sequence>
<dbReference type="EMBL" id="CP042817">
    <property type="protein sequence ID" value="QEJ99603.1"/>
    <property type="molecule type" value="Genomic_DNA"/>
</dbReference>
<gene>
    <name evidence="1" type="ORF">FUT82_06680</name>
</gene>
<organism evidence="1 2">
    <name type="scientific">Treponema phagedenis</name>
    <dbReference type="NCBI Taxonomy" id="162"/>
    <lineage>
        <taxon>Bacteria</taxon>
        <taxon>Pseudomonadati</taxon>
        <taxon>Spirochaetota</taxon>
        <taxon>Spirochaetia</taxon>
        <taxon>Spirochaetales</taxon>
        <taxon>Treponemataceae</taxon>
        <taxon>Treponema</taxon>
    </lineage>
</organism>
<name>A0AAE6IWS2_TREPH</name>
<protein>
    <submittedName>
        <fullName evidence="1">Uncharacterized protein</fullName>
    </submittedName>
</protein>
<dbReference type="AlphaFoldDB" id="A0AAE6IWS2"/>
<evidence type="ECO:0000313" key="2">
    <source>
        <dbReference type="Proteomes" id="UP000323594"/>
    </source>
</evidence>
<dbReference type="Proteomes" id="UP000323594">
    <property type="component" value="Chromosome"/>
</dbReference>
<proteinExistence type="predicted"/>